<dbReference type="Proteomes" id="UP000659654">
    <property type="component" value="Unassembled WGS sequence"/>
</dbReference>
<name>A0A7I8XF16_BURXY</name>
<evidence type="ECO:0000256" key="3">
    <source>
        <dbReference type="SAM" id="MobiDB-lite"/>
    </source>
</evidence>
<dbReference type="Proteomes" id="UP000582659">
    <property type="component" value="Unassembled WGS sequence"/>
</dbReference>
<reference evidence="7" key="1">
    <citation type="submission" date="2020-09" db="EMBL/GenBank/DDBJ databases">
        <authorList>
            <person name="Kikuchi T."/>
        </authorList>
    </citation>
    <scope>NUCLEOTIDE SEQUENCE</scope>
    <source>
        <strain evidence="7">Ka4C1</strain>
    </source>
</reference>
<keyword evidence="4" id="KW-1133">Transmembrane helix</keyword>
<dbReference type="InterPro" id="IPR002068">
    <property type="entry name" value="A-crystallin/Hsp20_dom"/>
</dbReference>
<evidence type="ECO:0000259" key="6">
    <source>
        <dbReference type="PROSITE" id="PS01031"/>
    </source>
</evidence>
<protein>
    <submittedName>
        <fullName evidence="7">(pine wood nematode) hypothetical protein</fullName>
    </submittedName>
</protein>
<feature type="region of interest" description="Disordered" evidence="3">
    <location>
        <begin position="31"/>
        <end position="61"/>
    </location>
</feature>
<dbReference type="AlphaFoldDB" id="A0A7I8XF16"/>
<keyword evidence="8" id="KW-1185">Reference proteome</keyword>
<evidence type="ECO:0000256" key="5">
    <source>
        <dbReference type="SAM" id="SignalP"/>
    </source>
</evidence>
<dbReference type="EMBL" id="CAJFDI010000005">
    <property type="protein sequence ID" value="CAD5232342.1"/>
    <property type="molecule type" value="Genomic_DNA"/>
</dbReference>
<evidence type="ECO:0000256" key="4">
    <source>
        <dbReference type="SAM" id="Phobius"/>
    </source>
</evidence>
<feature type="signal peptide" evidence="5">
    <location>
        <begin position="1"/>
        <end position="16"/>
    </location>
</feature>
<keyword evidence="5" id="KW-0732">Signal</keyword>
<comment type="caution">
    <text evidence="7">The sequence shown here is derived from an EMBL/GenBank/DDBJ whole genome shotgun (WGS) entry which is preliminary data.</text>
</comment>
<evidence type="ECO:0000313" key="8">
    <source>
        <dbReference type="Proteomes" id="UP000659654"/>
    </source>
</evidence>
<dbReference type="InterPro" id="IPR008978">
    <property type="entry name" value="HSP20-like_chaperone"/>
</dbReference>
<feature type="region of interest" description="Disordered" evidence="3">
    <location>
        <begin position="393"/>
        <end position="420"/>
    </location>
</feature>
<feature type="transmembrane region" description="Helical" evidence="4">
    <location>
        <begin position="305"/>
        <end position="331"/>
    </location>
</feature>
<dbReference type="Gene3D" id="2.60.40.790">
    <property type="match status" value="1"/>
</dbReference>
<dbReference type="PROSITE" id="PS01031">
    <property type="entry name" value="SHSP"/>
    <property type="match status" value="1"/>
</dbReference>
<feature type="chain" id="PRO_5035213912" evidence="5">
    <location>
        <begin position="17"/>
        <end position="499"/>
    </location>
</feature>
<feature type="compositionally biased region" description="Polar residues" evidence="3">
    <location>
        <begin position="41"/>
        <end position="50"/>
    </location>
</feature>
<gene>
    <name evidence="7" type="ORF">BXYJ_LOCUS12433</name>
</gene>
<dbReference type="EMBL" id="CAJFCV020000005">
    <property type="protein sequence ID" value="CAG9124611.1"/>
    <property type="molecule type" value="Genomic_DNA"/>
</dbReference>
<accession>A0A7I8XF16</accession>
<keyword evidence="4" id="KW-0472">Membrane</keyword>
<dbReference type="CDD" id="cd00298">
    <property type="entry name" value="ACD_sHsps_p23-like"/>
    <property type="match status" value="1"/>
</dbReference>
<comment type="similarity">
    <text evidence="1 2">Belongs to the small heat shock protein (HSP20) family.</text>
</comment>
<dbReference type="OrthoDB" id="1431247at2759"/>
<dbReference type="Pfam" id="PF00011">
    <property type="entry name" value="HSP20"/>
    <property type="match status" value="1"/>
</dbReference>
<sequence>MLQVSLILLLILAINAQDVTHYQHVRAEVHENGGPGVVNTPAGTDQRTSQSAVIGGPSSSVSGPPAPYFVFRSLRELLDDMEANFSNFKVKLPTLSMSPSNYPSSVSIVHPKFAMQIPTASQKCDRISTIDSLKFECHVADFTPEEIHVKLNGETLKLSGYHEQPIDGGVRKIIFEESVLVPAKDYNLDDIKSFIDESNVLNVIVPKKKLEKSGKQRTAAHAGVDLILGSVRLLILGCIYFTIFLQPTFGRTVPKLSDSSCSLRQRRSASGRWDCTLSQWLTNVLDRMSRYLRDHIRLDETHNEIFVLLVMIAMVLALICLLIVCNCLLHCHCPSFRKKRKEKLRFECEDDYFEHVNRLLARHHDIEERRKEELERLKDADGFESYLPLIPRSLPGSRTASPARRRARHNSASSTPARRELKEDLEQFKVDHRVQIKAPASPKTEPELSPKSVIVRRPSPALTQVSRAVSTTNVTDAQTQTLVPLIVLKRPPKRIETTV</sequence>
<keyword evidence="4" id="KW-0812">Transmembrane</keyword>
<proteinExistence type="inferred from homology"/>
<feature type="domain" description="SHSP" evidence="6">
    <location>
        <begin position="115"/>
        <end position="222"/>
    </location>
</feature>
<organism evidence="7 8">
    <name type="scientific">Bursaphelenchus xylophilus</name>
    <name type="common">Pinewood nematode worm</name>
    <name type="synonym">Aphelenchoides xylophilus</name>
    <dbReference type="NCBI Taxonomy" id="6326"/>
    <lineage>
        <taxon>Eukaryota</taxon>
        <taxon>Metazoa</taxon>
        <taxon>Ecdysozoa</taxon>
        <taxon>Nematoda</taxon>
        <taxon>Chromadorea</taxon>
        <taxon>Rhabditida</taxon>
        <taxon>Tylenchina</taxon>
        <taxon>Tylenchomorpha</taxon>
        <taxon>Aphelenchoidea</taxon>
        <taxon>Aphelenchoididae</taxon>
        <taxon>Bursaphelenchus</taxon>
    </lineage>
</organism>
<evidence type="ECO:0000256" key="1">
    <source>
        <dbReference type="PROSITE-ProRule" id="PRU00285"/>
    </source>
</evidence>
<evidence type="ECO:0000313" key="7">
    <source>
        <dbReference type="EMBL" id="CAD5232342.1"/>
    </source>
</evidence>
<evidence type="ECO:0000256" key="2">
    <source>
        <dbReference type="RuleBase" id="RU003616"/>
    </source>
</evidence>
<feature type="compositionally biased region" description="Low complexity" evidence="3">
    <location>
        <begin position="51"/>
        <end position="61"/>
    </location>
</feature>